<evidence type="ECO:0000256" key="10">
    <source>
        <dbReference type="RuleBase" id="RU000577"/>
    </source>
</evidence>
<dbReference type="GO" id="GO:0008289">
    <property type="term" value="F:lipid binding"/>
    <property type="evidence" value="ECO:0007669"/>
    <property type="project" value="UniProtKB-KW"/>
</dbReference>
<organism evidence="14">
    <name type="scientific">OCS116 cluster bacterium</name>
    <dbReference type="NCBI Taxonomy" id="2030921"/>
    <lineage>
        <taxon>Bacteria</taxon>
        <taxon>Pseudomonadati</taxon>
        <taxon>Pseudomonadota</taxon>
        <taxon>Alphaproteobacteria</taxon>
        <taxon>OCS116 cluster</taxon>
    </lineage>
</organism>
<dbReference type="InterPro" id="IPR024633">
    <property type="entry name" value="DnaA_N_dom"/>
</dbReference>
<keyword evidence="7 8" id="KW-0238">DNA-binding</keyword>
<evidence type="ECO:0000259" key="13">
    <source>
        <dbReference type="SMART" id="SM00760"/>
    </source>
</evidence>
<reference key="1">
    <citation type="submission" date="2017-08" db="EMBL/GenBank/DDBJ databases">
        <title>A dynamic microbial community with high functional redundancy inhabits the cold, oxic subseafloor aquifer.</title>
        <authorList>
            <person name="Tully B.J."/>
            <person name="Wheat C.G."/>
            <person name="Glazer B.T."/>
            <person name="Huber J.A."/>
        </authorList>
    </citation>
    <scope>NUCLEOTIDE SEQUENCE [LARGE SCALE GENOMIC DNA]</scope>
</reference>
<feature type="domain" description="Chromosomal replication initiator DnaA C-terminal" evidence="13">
    <location>
        <begin position="401"/>
        <end position="470"/>
    </location>
</feature>
<keyword evidence="3 8" id="KW-0235">DNA replication</keyword>
<keyword evidence="2 8" id="KW-0963">Cytoplasm</keyword>
<dbReference type="CDD" id="cd00009">
    <property type="entry name" value="AAA"/>
    <property type="match status" value="1"/>
</dbReference>
<dbReference type="Pfam" id="PF08299">
    <property type="entry name" value="Bac_DnaA_C"/>
    <property type="match status" value="1"/>
</dbReference>
<dbReference type="PANTHER" id="PTHR30050:SF2">
    <property type="entry name" value="CHROMOSOMAL REPLICATION INITIATOR PROTEIN DNAA"/>
    <property type="match status" value="1"/>
</dbReference>
<dbReference type="EMBL" id="NVUS01000005">
    <property type="protein sequence ID" value="PCJ02027.1"/>
    <property type="molecule type" value="Genomic_DNA"/>
</dbReference>
<feature type="binding site" evidence="8">
    <location>
        <position position="198"/>
    </location>
    <ligand>
        <name>ATP</name>
        <dbReference type="ChEBI" id="CHEBI:30616"/>
    </ligand>
</feature>
<feature type="region of interest" description="Domain II" evidence="8">
    <location>
        <begin position="111"/>
        <end position="150"/>
    </location>
</feature>
<dbReference type="InterPro" id="IPR010921">
    <property type="entry name" value="Trp_repressor/repl_initiator"/>
</dbReference>
<dbReference type="AlphaFoldDB" id="A0A2A4Z4R6"/>
<feature type="domain" description="AAA+ ATPase" evidence="12">
    <location>
        <begin position="187"/>
        <end position="331"/>
    </location>
</feature>
<dbReference type="InterPro" id="IPR001957">
    <property type="entry name" value="Chromosome_initiator_DnaA"/>
</dbReference>
<evidence type="ECO:0000256" key="6">
    <source>
        <dbReference type="ARBA" id="ARBA00023121"/>
    </source>
</evidence>
<dbReference type="Gene3D" id="1.10.1750.10">
    <property type="match status" value="1"/>
</dbReference>
<dbReference type="GO" id="GO:0005886">
    <property type="term" value="C:plasma membrane"/>
    <property type="evidence" value="ECO:0007669"/>
    <property type="project" value="TreeGrafter"/>
</dbReference>
<dbReference type="Gene3D" id="3.30.300.180">
    <property type="match status" value="1"/>
</dbReference>
<evidence type="ECO:0000256" key="5">
    <source>
        <dbReference type="ARBA" id="ARBA00022840"/>
    </source>
</evidence>
<feature type="region of interest" description="Domain IV, binds dsDNA" evidence="8">
    <location>
        <begin position="375"/>
        <end position="498"/>
    </location>
</feature>
<proteinExistence type="inferred from homology"/>
<comment type="caution">
    <text evidence="14">The sequence shown here is derived from an EMBL/GenBank/DDBJ whole genome shotgun (WGS) entry which is preliminary data.</text>
</comment>
<protein>
    <recommendedName>
        <fullName evidence="8 9">Chromosomal replication initiator protein DnaA</fullName>
    </recommendedName>
</protein>
<keyword evidence="5 8" id="KW-0067">ATP-binding</keyword>
<keyword evidence="4 8" id="KW-0547">Nucleotide-binding</keyword>
<name>A0A2A4Z4R6_9PROT</name>
<dbReference type="PANTHER" id="PTHR30050">
    <property type="entry name" value="CHROMOSOMAL REPLICATION INITIATOR PROTEIN DNAA"/>
    <property type="match status" value="1"/>
</dbReference>
<dbReference type="SUPFAM" id="SSF52540">
    <property type="entry name" value="P-loop containing nucleoside triphosphate hydrolases"/>
    <property type="match status" value="1"/>
</dbReference>
<dbReference type="CDD" id="cd06571">
    <property type="entry name" value="Bac_DnaA_C"/>
    <property type="match status" value="1"/>
</dbReference>
<evidence type="ECO:0000256" key="4">
    <source>
        <dbReference type="ARBA" id="ARBA00022741"/>
    </source>
</evidence>
<evidence type="ECO:0000256" key="3">
    <source>
        <dbReference type="ARBA" id="ARBA00022705"/>
    </source>
</evidence>
<dbReference type="InterPro" id="IPR027417">
    <property type="entry name" value="P-loop_NTPase"/>
</dbReference>
<dbReference type="PROSITE" id="PS01008">
    <property type="entry name" value="DNAA"/>
    <property type="match status" value="1"/>
</dbReference>
<feature type="region of interest" description="Domain I, interacts with DnaA modulators" evidence="8">
    <location>
        <begin position="1"/>
        <end position="111"/>
    </location>
</feature>
<comment type="subunit">
    <text evidence="8">Oligomerizes as a right-handed, spiral filament on DNA at oriC.</text>
</comment>
<dbReference type="GO" id="GO:0005524">
    <property type="term" value="F:ATP binding"/>
    <property type="evidence" value="ECO:0007669"/>
    <property type="project" value="UniProtKB-UniRule"/>
</dbReference>
<comment type="function">
    <text evidence="8 10">Plays an essential role in the initiation and regulation of chromosomal replication. ATP-DnaA binds to the origin of replication (oriC) to initiate formation of the DNA replication initiation complex once per cell cycle. Binds the DnaA box (a 9 base pair repeat at the origin) and separates the double-stranded (ds)DNA. Forms a right-handed helical filament on oriC DNA; dsDNA binds to the exterior of the filament while single-stranded (ss)DNA is stabiized in the filament's interior. The ATP-DnaA-oriC complex binds and stabilizes one strand of the AT-rich DNA unwinding element (DUE), permitting loading of DNA polymerase. After initiation quickly degrades to an ADP-DnaA complex that is not apt for DNA replication. Binds acidic phospholipids.</text>
</comment>
<feature type="binding site" evidence="8">
    <location>
        <position position="201"/>
    </location>
    <ligand>
        <name>ATP</name>
        <dbReference type="ChEBI" id="CHEBI:30616"/>
    </ligand>
</feature>
<dbReference type="GO" id="GO:0003688">
    <property type="term" value="F:DNA replication origin binding"/>
    <property type="evidence" value="ECO:0007669"/>
    <property type="project" value="UniProtKB-UniRule"/>
</dbReference>
<evidence type="ECO:0000256" key="2">
    <source>
        <dbReference type="ARBA" id="ARBA00022490"/>
    </source>
</evidence>
<evidence type="ECO:0000256" key="1">
    <source>
        <dbReference type="ARBA" id="ARBA00006583"/>
    </source>
</evidence>
<dbReference type="Gene3D" id="3.40.50.300">
    <property type="entry name" value="P-loop containing nucleotide triphosphate hydrolases"/>
    <property type="match status" value="1"/>
</dbReference>
<accession>A0A2A4Z4R6</accession>
<dbReference type="SMART" id="SM00760">
    <property type="entry name" value="Bac_DnaA_C"/>
    <property type="match status" value="1"/>
</dbReference>
<dbReference type="HAMAP" id="MF_00377">
    <property type="entry name" value="DnaA_bact"/>
    <property type="match status" value="1"/>
</dbReference>
<dbReference type="GO" id="GO:0005737">
    <property type="term" value="C:cytoplasm"/>
    <property type="evidence" value="ECO:0007669"/>
    <property type="project" value="UniProtKB-SubCell"/>
</dbReference>
<sequence length="498" mass="56044">MEAAVVELDSKWEIVREGLRSDLGEDVYSSWFTRMMPENFDGANLTVSVPTRFLRSWIQNHYRDTLLEGWKKEITNLARVDILVRTCSTRQAPKPNNNLQIAQQNELDGKASGQDWGQRMGGLKGFGGMPGQAMGGRAMGDVMMGSRRGHMVDPRQCFDTFVVGDSNALAFQAAKRVADGMPNEFGGYRPLFIYGGPGLGKTHLLNAVRQQIMIKYPERRMLYLTAEEFIVQFVNALKARDTMAFKEKLRSVDLLLIDDLQFLQGDKVQEEFDHTFTSLVEAGKQVVLAADQSPVQLSCLNDRMRSRLSGGLVIDICPNDFDLRVRILKAKVTEAQRVNPTLSVPADVLQYIAENASRCARGLEGGLVSVLSRAQNGIITLEMARSALRNQVSVEENRIIRVHDIIKSVSDFYQVSKADLFSARRHRSIVRPRQIGMYLAKMLTSRSLPEIGRRFGGRDHTTVLHAVRKIDDLLKKDPILAEEVARLKREIELNDGHR</sequence>
<reference evidence="14" key="2">
    <citation type="journal article" date="2018" name="ISME J.">
        <title>A dynamic microbial community with high functional redundancy inhabits the cold, oxic subseafloor aquifer.</title>
        <authorList>
            <person name="Tully B.J."/>
            <person name="Wheat C.G."/>
            <person name="Glazer B.T."/>
            <person name="Huber J.A."/>
        </authorList>
    </citation>
    <scope>NUCLEOTIDE SEQUENCE</scope>
    <source>
        <strain evidence="14">NORP83</strain>
    </source>
</reference>
<evidence type="ECO:0000256" key="9">
    <source>
        <dbReference type="NCBIfam" id="TIGR00362"/>
    </source>
</evidence>
<comment type="subcellular location">
    <subcellularLocation>
        <location evidence="8">Cytoplasm</location>
    </subcellularLocation>
</comment>
<keyword evidence="6 8" id="KW-0446">Lipid-binding</keyword>
<dbReference type="Pfam" id="PF00308">
    <property type="entry name" value="Bac_DnaA"/>
    <property type="match status" value="1"/>
</dbReference>
<feature type="binding site" evidence="8">
    <location>
        <position position="200"/>
    </location>
    <ligand>
        <name>ATP</name>
        <dbReference type="ChEBI" id="CHEBI:30616"/>
    </ligand>
</feature>
<comment type="domain">
    <text evidence="8">Domain I is involved in oligomerization and binding regulators, domain II is flexibile and of varying length in different bacteria, domain III forms the AAA+ region, while domain IV binds dsDNA.</text>
</comment>
<dbReference type="GO" id="GO:0006275">
    <property type="term" value="P:regulation of DNA replication"/>
    <property type="evidence" value="ECO:0007669"/>
    <property type="project" value="UniProtKB-UniRule"/>
</dbReference>
<dbReference type="InterPro" id="IPR013159">
    <property type="entry name" value="DnaA_C"/>
</dbReference>
<dbReference type="SUPFAM" id="SSF48295">
    <property type="entry name" value="TrpR-like"/>
    <property type="match status" value="1"/>
</dbReference>
<evidence type="ECO:0000256" key="11">
    <source>
        <dbReference type="RuleBase" id="RU004227"/>
    </source>
</evidence>
<evidence type="ECO:0000256" key="8">
    <source>
        <dbReference type="HAMAP-Rule" id="MF_00377"/>
    </source>
</evidence>
<dbReference type="InterPro" id="IPR013317">
    <property type="entry name" value="DnaA_dom"/>
</dbReference>
<dbReference type="NCBIfam" id="TIGR00362">
    <property type="entry name" value="DnaA"/>
    <property type="match status" value="1"/>
</dbReference>
<dbReference type="InterPro" id="IPR003593">
    <property type="entry name" value="AAA+_ATPase"/>
</dbReference>
<evidence type="ECO:0000313" key="14">
    <source>
        <dbReference type="EMBL" id="PCJ02027.1"/>
    </source>
</evidence>
<dbReference type="Gene3D" id="1.10.8.60">
    <property type="match status" value="1"/>
</dbReference>
<dbReference type="PRINTS" id="PR00051">
    <property type="entry name" value="DNAA"/>
</dbReference>
<dbReference type="InterPro" id="IPR038454">
    <property type="entry name" value="DnaA_N_sf"/>
</dbReference>
<evidence type="ECO:0000259" key="12">
    <source>
        <dbReference type="SMART" id="SM00382"/>
    </source>
</evidence>
<gene>
    <name evidence="8" type="primary">dnaA</name>
    <name evidence="14" type="ORF">COB13_05380</name>
</gene>
<comment type="caution">
    <text evidence="8">Lacks conserved residue(s) required for the propagation of feature annotation.</text>
</comment>
<dbReference type="InterPro" id="IPR020591">
    <property type="entry name" value="Chromosome_initiator_DnaA-like"/>
</dbReference>
<feature type="binding site" evidence="8">
    <location>
        <position position="202"/>
    </location>
    <ligand>
        <name>ATP</name>
        <dbReference type="ChEBI" id="CHEBI:30616"/>
    </ligand>
</feature>
<dbReference type="InterPro" id="IPR018312">
    <property type="entry name" value="Chromosome_initiator_DnaA_CS"/>
</dbReference>
<dbReference type="SMART" id="SM00382">
    <property type="entry name" value="AAA"/>
    <property type="match status" value="1"/>
</dbReference>
<comment type="similarity">
    <text evidence="1 8 11">Belongs to the DnaA family.</text>
</comment>
<evidence type="ECO:0000256" key="7">
    <source>
        <dbReference type="ARBA" id="ARBA00023125"/>
    </source>
</evidence>
<dbReference type="Pfam" id="PF11638">
    <property type="entry name" value="DnaA_N"/>
    <property type="match status" value="1"/>
</dbReference>
<dbReference type="GO" id="GO:0006270">
    <property type="term" value="P:DNA replication initiation"/>
    <property type="evidence" value="ECO:0007669"/>
    <property type="project" value="UniProtKB-UniRule"/>
</dbReference>